<organism evidence="3 4">
    <name type="scientific">Oleoguttula mirabilis</name>
    <dbReference type="NCBI Taxonomy" id="1507867"/>
    <lineage>
        <taxon>Eukaryota</taxon>
        <taxon>Fungi</taxon>
        <taxon>Dikarya</taxon>
        <taxon>Ascomycota</taxon>
        <taxon>Pezizomycotina</taxon>
        <taxon>Dothideomycetes</taxon>
        <taxon>Dothideomycetidae</taxon>
        <taxon>Mycosphaerellales</taxon>
        <taxon>Teratosphaeriaceae</taxon>
        <taxon>Oleoguttula</taxon>
    </lineage>
</organism>
<keyword evidence="1" id="KW-0812">Transmembrane</keyword>
<dbReference type="GO" id="GO:0016872">
    <property type="term" value="F:intramolecular lyase activity"/>
    <property type="evidence" value="ECO:0007669"/>
    <property type="project" value="InterPro"/>
</dbReference>
<protein>
    <recommendedName>
        <fullName evidence="2">Chalcone isomerase domain-containing protein</fullName>
    </recommendedName>
</protein>
<evidence type="ECO:0000313" key="4">
    <source>
        <dbReference type="Proteomes" id="UP001324427"/>
    </source>
</evidence>
<dbReference type="Proteomes" id="UP001324427">
    <property type="component" value="Unassembled WGS sequence"/>
</dbReference>
<dbReference type="Pfam" id="PF16035">
    <property type="entry name" value="Chalcone_2"/>
    <property type="match status" value="1"/>
</dbReference>
<accession>A0AAV9JT53</accession>
<keyword evidence="1" id="KW-1133">Transmembrane helix</keyword>
<evidence type="ECO:0000256" key="1">
    <source>
        <dbReference type="SAM" id="Phobius"/>
    </source>
</evidence>
<dbReference type="PANTHER" id="PTHR47284">
    <property type="entry name" value="FATTY-ACID-BINDING PROTEIN 2"/>
    <property type="match status" value="1"/>
</dbReference>
<gene>
    <name evidence="3" type="ORF">LTR36_009569</name>
</gene>
<keyword evidence="1" id="KW-0472">Membrane</keyword>
<dbReference type="PANTHER" id="PTHR47284:SF3">
    <property type="entry name" value="FATTY-ACID-BINDING PROTEIN 2"/>
    <property type="match status" value="1"/>
</dbReference>
<sequence length="446" mass="48561">MAAPTKQAMRLLSPRLQCLKHQQTSACTRQIRCVSGRYSNPTKRTVSTAPTGISSFIGSASAESQPVHNPMDIRANRLEHEEKRQYHTRRMRFAGMGLLLSMGGMVMILFNLDLDGIDQAEKKRRGQQLDASSEANARFQGKEVHVIGAGEDKRIVAQGNGENIELVETGTSSVPHFPRTIFLPSSPDSSTAASATGLIGIAPPNTPQNPGNAANQEEYTLVGLGIRTVMWIEVYVVGMYVRTVDITTLQAKLIHSVNQSASTLIPAEKEELRKRLLDPEQSREIWSDILKVPGIKTAWRMSPTRNTDFGHLRDGFVNGINARKAEARTLTSGGETEYDSEDFGQAMQSLKAIFTGGKAPKQSILILARDNVGVLDVLFQPKPSESGKQKEMELLGSVSDERIARLIWLGYLAGAKVSSPPAREGVVAGCVGFAARPVGSVETRVI</sequence>
<evidence type="ECO:0000259" key="2">
    <source>
        <dbReference type="Pfam" id="PF16035"/>
    </source>
</evidence>
<name>A0AAV9JT53_9PEZI</name>
<dbReference type="Gene3D" id="3.50.70.10">
    <property type="match status" value="1"/>
</dbReference>
<dbReference type="InterPro" id="IPR036298">
    <property type="entry name" value="Chalcone_isomerase_sf"/>
</dbReference>
<comment type="caution">
    <text evidence="3">The sequence shown here is derived from an EMBL/GenBank/DDBJ whole genome shotgun (WGS) entry which is preliminary data.</text>
</comment>
<evidence type="ECO:0000313" key="3">
    <source>
        <dbReference type="EMBL" id="KAK4548658.1"/>
    </source>
</evidence>
<dbReference type="InterPro" id="IPR016087">
    <property type="entry name" value="Chalcone_isomerase"/>
</dbReference>
<dbReference type="EMBL" id="JAVFHQ010000007">
    <property type="protein sequence ID" value="KAK4548658.1"/>
    <property type="molecule type" value="Genomic_DNA"/>
</dbReference>
<feature type="domain" description="Chalcone isomerase" evidence="2">
    <location>
        <begin position="217"/>
        <end position="427"/>
    </location>
</feature>
<dbReference type="AlphaFoldDB" id="A0AAV9JT53"/>
<keyword evidence="4" id="KW-1185">Reference proteome</keyword>
<dbReference type="InterPro" id="IPR016088">
    <property type="entry name" value="Chalcone_isomerase_3-sand"/>
</dbReference>
<reference evidence="3 4" key="1">
    <citation type="submission" date="2021-11" db="EMBL/GenBank/DDBJ databases">
        <title>Black yeast isolated from Biological Soil Crust.</title>
        <authorList>
            <person name="Kurbessoian T."/>
        </authorList>
    </citation>
    <scope>NUCLEOTIDE SEQUENCE [LARGE SCALE GENOMIC DNA]</scope>
    <source>
        <strain evidence="3 4">CCFEE 5522</strain>
    </source>
</reference>
<proteinExistence type="predicted"/>
<dbReference type="SUPFAM" id="SSF54626">
    <property type="entry name" value="Chalcone isomerase"/>
    <property type="match status" value="1"/>
</dbReference>
<feature type="transmembrane region" description="Helical" evidence="1">
    <location>
        <begin position="93"/>
        <end position="112"/>
    </location>
</feature>